<protein>
    <submittedName>
        <fullName evidence="2">Succinoglycan biosynthesis protein ExoM</fullName>
    </submittedName>
</protein>
<dbReference type="Proteomes" id="UP000282211">
    <property type="component" value="Unassembled WGS sequence"/>
</dbReference>
<comment type="caution">
    <text evidence="2">The sequence shown here is derived from an EMBL/GenBank/DDBJ whole genome shotgun (WGS) entry which is preliminary data.</text>
</comment>
<dbReference type="InterPro" id="IPR029044">
    <property type="entry name" value="Nucleotide-diphossugar_trans"/>
</dbReference>
<reference evidence="2 3" key="1">
    <citation type="submission" date="2018-10" db="EMBL/GenBank/DDBJ databases">
        <title>Genomic Encyclopedia of Type Strains, Phase IV (KMG-IV): sequencing the most valuable type-strain genomes for metagenomic binning, comparative biology and taxonomic classification.</title>
        <authorList>
            <person name="Goeker M."/>
        </authorList>
    </citation>
    <scope>NUCLEOTIDE SEQUENCE [LARGE SCALE GENOMIC DNA]</scope>
    <source>
        <strain evidence="2 3">DSM 22008</strain>
    </source>
</reference>
<dbReference type="RefSeq" id="WP_170144905.1">
    <property type="nucleotide sequence ID" value="NZ_RBII01000001.1"/>
</dbReference>
<dbReference type="CDD" id="cd00761">
    <property type="entry name" value="Glyco_tranf_GTA_type"/>
    <property type="match status" value="1"/>
</dbReference>
<proteinExistence type="predicted"/>
<dbReference type="SUPFAM" id="SSF53448">
    <property type="entry name" value="Nucleotide-diphospho-sugar transferases"/>
    <property type="match status" value="1"/>
</dbReference>
<dbReference type="PANTHER" id="PTHR43685:SF2">
    <property type="entry name" value="GLYCOSYLTRANSFERASE 2-LIKE DOMAIN-CONTAINING PROTEIN"/>
    <property type="match status" value="1"/>
</dbReference>
<organism evidence="2 3">
    <name type="scientific">Litorimonas taeanensis</name>
    <dbReference type="NCBI Taxonomy" id="568099"/>
    <lineage>
        <taxon>Bacteria</taxon>
        <taxon>Pseudomonadati</taxon>
        <taxon>Pseudomonadota</taxon>
        <taxon>Alphaproteobacteria</taxon>
        <taxon>Maricaulales</taxon>
        <taxon>Robiginitomaculaceae</taxon>
    </lineage>
</organism>
<accession>A0A420WLY0</accession>
<evidence type="ECO:0000259" key="1">
    <source>
        <dbReference type="Pfam" id="PF00535"/>
    </source>
</evidence>
<evidence type="ECO:0000313" key="3">
    <source>
        <dbReference type="Proteomes" id="UP000282211"/>
    </source>
</evidence>
<feature type="domain" description="Glycosyltransferase 2-like" evidence="1">
    <location>
        <begin position="15"/>
        <end position="137"/>
    </location>
</feature>
<dbReference type="Gene3D" id="3.90.550.10">
    <property type="entry name" value="Spore Coat Polysaccharide Biosynthesis Protein SpsA, Chain A"/>
    <property type="match status" value="1"/>
</dbReference>
<sequence length="312" mass="33906">MTITSHASWTETGVSIVIPTYKRPDDIIRALKSVEAEAIALPLCEIVITDNDPAASAKEAVAEFIENTQADAHYIHEPNPGVSNARNTALSKARGRYIAFLDDDMEALPGWVSAMLSACESYDAGLVFGPVTAVMPTGKAIYPFMAPAFDRLPHSVTGYIDEGVATGGCLVDLGRCDMPSPAFDVSLNQTGGEDDALFRHVISKGAKAVWINEAKCLEHVPEKRATFHYIWQRNFAFGQSPSQEASEAGFKGFPRVLFWMAVGGAQSLLSIPRLAWDAMTLSPKRVLSLAKFAQGLGKIFWFKAFSPKLYGN</sequence>
<dbReference type="PANTHER" id="PTHR43685">
    <property type="entry name" value="GLYCOSYLTRANSFERASE"/>
    <property type="match status" value="1"/>
</dbReference>
<dbReference type="InParanoid" id="A0A420WLY0"/>
<dbReference type="InterPro" id="IPR001173">
    <property type="entry name" value="Glyco_trans_2-like"/>
</dbReference>
<evidence type="ECO:0000313" key="2">
    <source>
        <dbReference type="EMBL" id="RKQ71906.1"/>
    </source>
</evidence>
<dbReference type="EMBL" id="RBII01000001">
    <property type="protein sequence ID" value="RKQ71906.1"/>
    <property type="molecule type" value="Genomic_DNA"/>
</dbReference>
<dbReference type="InterPro" id="IPR050834">
    <property type="entry name" value="Glycosyltransf_2"/>
</dbReference>
<name>A0A420WLY0_9PROT</name>
<dbReference type="AlphaFoldDB" id="A0A420WLY0"/>
<gene>
    <name evidence="2" type="ORF">DES40_1238</name>
</gene>
<dbReference type="Pfam" id="PF00535">
    <property type="entry name" value="Glycos_transf_2"/>
    <property type="match status" value="1"/>
</dbReference>
<keyword evidence="3" id="KW-1185">Reference proteome</keyword>